<dbReference type="EMBL" id="CAXITT010000391">
    <property type="protein sequence ID" value="CAL1540639.1"/>
    <property type="molecule type" value="Genomic_DNA"/>
</dbReference>
<feature type="transmembrane region" description="Helical" evidence="13">
    <location>
        <begin position="80"/>
        <end position="98"/>
    </location>
</feature>
<evidence type="ECO:0000256" key="3">
    <source>
        <dbReference type="ARBA" id="ARBA00022461"/>
    </source>
</evidence>
<keyword evidence="9 11" id="KW-0739">Sodium transport</keyword>
<evidence type="ECO:0000256" key="2">
    <source>
        <dbReference type="ARBA" id="ARBA00022448"/>
    </source>
</evidence>
<dbReference type="AlphaFoldDB" id="A0AAV2I3C7"/>
<dbReference type="PRINTS" id="PR01078">
    <property type="entry name" value="AMINACHANNEL"/>
</dbReference>
<dbReference type="Gene3D" id="2.60.470.10">
    <property type="entry name" value="Acid-sensing ion channels like domains"/>
    <property type="match status" value="1"/>
</dbReference>
<gene>
    <name evidence="14" type="ORF">GSLYS_00014288001</name>
</gene>
<evidence type="ECO:0000313" key="14">
    <source>
        <dbReference type="EMBL" id="CAL1540639.1"/>
    </source>
</evidence>
<dbReference type="PANTHER" id="PTHR11690">
    <property type="entry name" value="AMILORIDE-SENSITIVE SODIUM CHANNEL-RELATED"/>
    <property type="match status" value="1"/>
</dbReference>
<evidence type="ECO:0000256" key="9">
    <source>
        <dbReference type="ARBA" id="ARBA00023201"/>
    </source>
</evidence>
<dbReference type="Pfam" id="PF00858">
    <property type="entry name" value="ASC"/>
    <property type="match status" value="1"/>
</dbReference>
<evidence type="ECO:0000256" key="1">
    <source>
        <dbReference type="ARBA" id="ARBA00004141"/>
    </source>
</evidence>
<evidence type="ECO:0000313" key="15">
    <source>
        <dbReference type="Proteomes" id="UP001497497"/>
    </source>
</evidence>
<keyword evidence="3 11" id="KW-0894">Sodium channel</keyword>
<sequence length="569" mass="64588">MTKLLPTNEVSPFSPQNKPALDDSLKTSPNKKAPDEDQSSVNGRESYGNGFLRILSDYGDKASLNGVVFIKTARSPIVRAVWAFLLLAAVGAMTYHLYTLFAKYFDYKKHTQINIGFSTLNFPAVTVCNVNIMRKNERSKVSLEILNLLDEVDYETLKSQAISFDPDYDDVDYDDDEEESDSDTNNSNSTKVQTVTFFDDFNISAALNYVRYTVEDNYYNEFCKGTWEAESNASSSSAAEDIFRDMFSKLPKKTREEVGHQLDDMLMKCSFAGRKCILANFKRRHSTNYGNCYTLENDKFISRKSGPSGGLEMILYLETNEYLEGITSGKGAQVVIHELGTLPFPDDEGIAVTAGEQTMIGLRQMQITRLDGVYGPCKSVDDFMQKYKIKYTRNTCLKICQQNLIMETCHCYDEIYQDINDVMKISDKDTPCQNASQITCVTRVKWRFDDNASSCACDSPCSEKVYGRNVASRMWPSDSVASLMVESMRTTKKDLAVSTDVQEDFIKLNIYFEELNFEELEEQIDYEFTQLMSDVGGTIGLWIGLSILSMFELFHVLLQICHYIVRGNR</sequence>
<evidence type="ECO:0000256" key="12">
    <source>
        <dbReference type="SAM" id="MobiDB-lite"/>
    </source>
</evidence>
<evidence type="ECO:0000256" key="10">
    <source>
        <dbReference type="ARBA" id="ARBA00023303"/>
    </source>
</evidence>
<comment type="caution">
    <text evidence="14">The sequence shown here is derived from an EMBL/GenBank/DDBJ whole genome shotgun (WGS) entry which is preliminary data.</text>
</comment>
<evidence type="ECO:0000256" key="5">
    <source>
        <dbReference type="ARBA" id="ARBA00022989"/>
    </source>
</evidence>
<reference evidence="14 15" key="1">
    <citation type="submission" date="2024-04" db="EMBL/GenBank/DDBJ databases">
        <authorList>
            <consortium name="Genoscope - CEA"/>
            <person name="William W."/>
        </authorList>
    </citation>
    <scope>NUCLEOTIDE SEQUENCE [LARGE SCALE GENOMIC DNA]</scope>
</reference>
<dbReference type="GO" id="GO:0005886">
    <property type="term" value="C:plasma membrane"/>
    <property type="evidence" value="ECO:0007669"/>
    <property type="project" value="TreeGrafter"/>
</dbReference>
<comment type="subcellular location">
    <subcellularLocation>
        <location evidence="1">Membrane</location>
        <topology evidence="1">Multi-pass membrane protein</topology>
    </subcellularLocation>
</comment>
<feature type="compositionally biased region" description="Polar residues" evidence="12">
    <location>
        <begin position="8"/>
        <end position="17"/>
    </location>
</feature>
<keyword evidence="15" id="KW-1185">Reference proteome</keyword>
<keyword evidence="6" id="KW-0915">Sodium</keyword>
<keyword evidence="5 13" id="KW-1133">Transmembrane helix</keyword>
<keyword evidence="10 11" id="KW-0407">Ion channel</keyword>
<organism evidence="14 15">
    <name type="scientific">Lymnaea stagnalis</name>
    <name type="common">Great pond snail</name>
    <name type="synonym">Helix stagnalis</name>
    <dbReference type="NCBI Taxonomy" id="6523"/>
    <lineage>
        <taxon>Eukaryota</taxon>
        <taxon>Metazoa</taxon>
        <taxon>Spiralia</taxon>
        <taxon>Lophotrochozoa</taxon>
        <taxon>Mollusca</taxon>
        <taxon>Gastropoda</taxon>
        <taxon>Heterobranchia</taxon>
        <taxon>Euthyneura</taxon>
        <taxon>Panpulmonata</taxon>
        <taxon>Hygrophila</taxon>
        <taxon>Lymnaeoidea</taxon>
        <taxon>Lymnaeidae</taxon>
        <taxon>Lymnaea</taxon>
    </lineage>
</organism>
<keyword evidence="7 11" id="KW-0406">Ion transport</keyword>
<evidence type="ECO:0000256" key="11">
    <source>
        <dbReference type="RuleBase" id="RU000679"/>
    </source>
</evidence>
<evidence type="ECO:0000256" key="13">
    <source>
        <dbReference type="SAM" id="Phobius"/>
    </source>
</evidence>
<evidence type="ECO:0000256" key="4">
    <source>
        <dbReference type="ARBA" id="ARBA00022692"/>
    </source>
</evidence>
<protein>
    <submittedName>
        <fullName evidence="14">Uncharacterized protein</fullName>
    </submittedName>
</protein>
<evidence type="ECO:0000256" key="7">
    <source>
        <dbReference type="ARBA" id="ARBA00023065"/>
    </source>
</evidence>
<dbReference type="Gene3D" id="1.10.287.770">
    <property type="entry name" value="YojJ-like"/>
    <property type="match status" value="1"/>
</dbReference>
<feature type="transmembrane region" description="Helical" evidence="13">
    <location>
        <begin position="539"/>
        <end position="565"/>
    </location>
</feature>
<evidence type="ECO:0000256" key="6">
    <source>
        <dbReference type="ARBA" id="ARBA00023053"/>
    </source>
</evidence>
<dbReference type="PANTHER" id="PTHR11690:SF248">
    <property type="entry name" value="PICKPOCKET 17, ISOFORM A"/>
    <property type="match status" value="1"/>
</dbReference>
<dbReference type="GO" id="GO:0015280">
    <property type="term" value="F:ligand-gated sodium channel activity"/>
    <property type="evidence" value="ECO:0007669"/>
    <property type="project" value="TreeGrafter"/>
</dbReference>
<keyword evidence="2 11" id="KW-0813">Transport</keyword>
<keyword evidence="8 13" id="KW-0472">Membrane</keyword>
<keyword evidence="4 11" id="KW-0812">Transmembrane</keyword>
<feature type="region of interest" description="Disordered" evidence="12">
    <location>
        <begin position="1"/>
        <end position="45"/>
    </location>
</feature>
<dbReference type="InterPro" id="IPR001873">
    <property type="entry name" value="ENaC"/>
</dbReference>
<name>A0AAV2I3C7_LYMST</name>
<dbReference type="Proteomes" id="UP001497497">
    <property type="component" value="Unassembled WGS sequence"/>
</dbReference>
<comment type="similarity">
    <text evidence="11">Belongs to the amiloride-sensitive sodium channel (TC 1.A.6) family.</text>
</comment>
<accession>A0AAV2I3C7</accession>
<evidence type="ECO:0000256" key="8">
    <source>
        <dbReference type="ARBA" id="ARBA00023136"/>
    </source>
</evidence>
<proteinExistence type="inferred from homology"/>